<comment type="caution">
    <text evidence="1">The sequence shown here is derived from an EMBL/GenBank/DDBJ whole genome shotgun (WGS) entry which is preliminary data.</text>
</comment>
<protein>
    <recommendedName>
        <fullName evidence="2">Type IV pili twitching motility protein PilT</fullName>
    </recommendedName>
</protein>
<dbReference type="Gene3D" id="3.30.450.90">
    <property type="match status" value="1"/>
</dbReference>
<proteinExistence type="predicted"/>
<sequence length="61" mass="6900">MATVSIDRLLETCIKRGASDLHLHVGRPPVLRLHGRLRPLETKTLEPEDTTKLMSQITPEK</sequence>
<dbReference type="AlphaFoldDB" id="A0A0F9BYU9"/>
<gene>
    <name evidence="1" type="ORF">LCGC14_2468620</name>
</gene>
<reference evidence="1" key="1">
    <citation type="journal article" date="2015" name="Nature">
        <title>Complex archaea that bridge the gap between prokaryotes and eukaryotes.</title>
        <authorList>
            <person name="Spang A."/>
            <person name="Saw J.H."/>
            <person name="Jorgensen S.L."/>
            <person name="Zaremba-Niedzwiedzka K."/>
            <person name="Martijn J."/>
            <person name="Lind A.E."/>
            <person name="van Eijk R."/>
            <person name="Schleper C."/>
            <person name="Guy L."/>
            <person name="Ettema T.J."/>
        </authorList>
    </citation>
    <scope>NUCLEOTIDE SEQUENCE</scope>
</reference>
<dbReference type="EMBL" id="LAZR01038602">
    <property type="protein sequence ID" value="KKL19127.1"/>
    <property type="molecule type" value="Genomic_DNA"/>
</dbReference>
<organism evidence="1">
    <name type="scientific">marine sediment metagenome</name>
    <dbReference type="NCBI Taxonomy" id="412755"/>
    <lineage>
        <taxon>unclassified sequences</taxon>
        <taxon>metagenomes</taxon>
        <taxon>ecological metagenomes</taxon>
    </lineage>
</organism>
<evidence type="ECO:0008006" key="2">
    <source>
        <dbReference type="Google" id="ProtNLM"/>
    </source>
</evidence>
<evidence type="ECO:0000313" key="1">
    <source>
        <dbReference type="EMBL" id="KKL19127.1"/>
    </source>
</evidence>
<accession>A0A0F9BYU9</accession>
<name>A0A0F9BYU9_9ZZZZ</name>
<feature type="non-terminal residue" evidence="1">
    <location>
        <position position="61"/>
    </location>
</feature>